<dbReference type="GO" id="GO:0003677">
    <property type="term" value="F:DNA binding"/>
    <property type="evidence" value="ECO:0007669"/>
    <property type="project" value="UniProtKB-KW"/>
</dbReference>
<evidence type="ECO:0000256" key="2">
    <source>
        <dbReference type="ARBA" id="ARBA00023125"/>
    </source>
</evidence>
<feature type="domain" description="Tyr recombinase" evidence="4">
    <location>
        <begin position="188"/>
        <end position="371"/>
    </location>
</feature>
<dbReference type="Gene3D" id="1.10.443.10">
    <property type="entry name" value="Intergrase catalytic core"/>
    <property type="match status" value="1"/>
</dbReference>
<dbReference type="InterPro" id="IPR011010">
    <property type="entry name" value="DNA_brk_join_enz"/>
</dbReference>
<dbReference type="Proteomes" id="UP000295210">
    <property type="component" value="Unassembled WGS sequence"/>
</dbReference>
<comment type="caution">
    <text evidence="5">The sequence shown here is derived from an EMBL/GenBank/DDBJ whole genome shotgun (WGS) entry which is preliminary data.</text>
</comment>
<sequence length="393" mass="45009">MISTQRQTFQHGWIVRKARSKGPDTWVLRWREGDVDKSRTLGTTHQLRTRAEAQRAASKFTAEINNSIEVATFGQLVRRYLQEAIPERQSTAGPLRSMLNARVLPEWENVRVVDMAKDPMAVEQWIKGLQTKPKKKDEKPRDLAPKSKLHTRAVMHRLFEYAMRWRYLDCQRNPMSLIELKGTSRRVRVIYLLTPQQYYVILSHLAPHVRLMAVLAMNTGMRISEILGLQWADIDLAQATLTIERSVVGKYEDETKTLASASVLPLHEMLIQELQAWKAREESVNGWLFGNIDTGRPYHADSLRQDHLAPAGRKAGIPNLGWHNFRHTYRARLGSSGIAPEVQQKLMRHSSIGMTMKYGQNNMLDLTRPANARLIEELLVAGADAPQLRPQIF</sequence>
<dbReference type="PROSITE" id="PS51898">
    <property type="entry name" value="TYR_RECOMBINASE"/>
    <property type="match status" value="1"/>
</dbReference>
<dbReference type="OrthoDB" id="104151at2"/>
<dbReference type="InterPro" id="IPR050090">
    <property type="entry name" value="Tyrosine_recombinase_XerCD"/>
</dbReference>
<dbReference type="GO" id="GO:0015074">
    <property type="term" value="P:DNA integration"/>
    <property type="evidence" value="ECO:0007669"/>
    <property type="project" value="InterPro"/>
</dbReference>
<dbReference type="InterPro" id="IPR002104">
    <property type="entry name" value="Integrase_catalytic"/>
</dbReference>
<comment type="similarity">
    <text evidence="1">Belongs to the 'phage' integrase family.</text>
</comment>
<dbReference type="InterPro" id="IPR013762">
    <property type="entry name" value="Integrase-like_cat_sf"/>
</dbReference>
<dbReference type="GO" id="GO:0006310">
    <property type="term" value="P:DNA recombination"/>
    <property type="evidence" value="ECO:0007669"/>
    <property type="project" value="UniProtKB-KW"/>
</dbReference>
<reference evidence="5 6" key="1">
    <citation type="submission" date="2019-03" db="EMBL/GenBank/DDBJ databases">
        <title>Genomic Encyclopedia of Type Strains, Phase IV (KMG-IV): sequencing the most valuable type-strain genomes for metagenomic binning, comparative biology and taxonomic classification.</title>
        <authorList>
            <person name="Goeker M."/>
        </authorList>
    </citation>
    <scope>NUCLEOTIDE SEQUENCE [LARGE SCALE GENOMIC DNA]</scope>
    <source>
        <strain evidence="5 6">DSM 103428</strain>
    </source>
</reference>
<dbReference type="RefSeq" id="WP_131999503.1">
    <property type="nucleotide sequence ID" value="NZ_SMGK01000009.1"/>
</dbReference>
<accession>A0A4R1KTI4</accession>
<keyword evidence="2" id="KW-0238">DNA-binding</keyword>
<name>A0A4R1KTI4_9BACT</name>
<dbReference type="CDD" id="cd01189">
    <property type="entry name" value="INT_ICEBs1_C_like"/>
    <property type="match status" value="1"/>
</dbReference>
<dbReference type="SUPFAM" id="SSF56349">
    <property type="entry name" value="DNA breaking-rejoining enzymes"/>
    <property type="match status" value="1"/>
</dbReference>
<protein>
    <submittedName>
        <fullName evidence="5">Site-specific recombinase XerD</fullName>
    </submittedName>
</protein>
<dbReference type="Gene3D" id="1.10.150.130">
    <property type="match status" value="1"/>
</dbReference>
<dbReference type="PANTHER" id="PTHR30349">
    <property type="entry name" value="PHAGE INTEGRASE-RELATED"/>
    <property type="match status" value="1"/>
</dbReference>
<evidence type="ECO:0000256" key="3">
    <source>
        <dbReference type="ARBA" id="ARBA00023172"/>
    </source>
</evidence>
<dbReference type="PANTHER" id="PTHR30349:SF64">
    <property type="entry name" value="PROPHAGE INTEGRASE INTD-RELATED"/>
    <property type="match status" value="1"/>
</dbReference>
<keyword evidence="3" id="KW-0233">DNA recombination</keyword>
<evidence type="ECO:0000259" key="4">
    <source>
        <dbReference type="PROSITE" id="PS51898"/>
    </source>
</evidence>
<evidence type="ECO:0000313" key="6">
    <source>
        <dbReference type="Proteomes" id="UP000295210"/>
    </source>
</evidence>
<proteinExistence type="inferred from homology"/>
<evidence type="ECO:0000256" key="1">
    <source>
        <dbReference type="ARBA" id="ARBA00008857"/>
    </source>
</evidence>
<gene>
    <name evidence="5" type="ORF">C7378_3529</name>
</gene>
<organism evidence="5 6">
    <name type="scientific">Acidipila rosea</name>
    <dbReference type="NCBI Taxonomy" id="768535"/>
    <lineage>
        <taxon>Bacteria</taxon>
        <taxon>Pseudomonadati</taxon>
        <taxon>Acidobacteriota</taxon>
        <taxon>Terriglobia</taxon>
        <taxon>Terriglobales</taxon>
        <taxon>Acidobacteriaceae</taxon>
        <taxon>Acidipila</taxon>
    </lineage>
</organism>
<dbReference type="Pfam" id="PF00589">
    <property type="entry name" value="Phage_integrase"/>
    <property type="match status" value="1"/>
</dbReference>
<dbReference type="EMBL" id="SMGK01000009">
    <property type="protein sequence ID" value="TCK68452.1"/>
    <property type="molecule type" value="Genomic_DNA"/>
</dbReference>
<evidence type="ECO:0000313" key="5">
    <source>
        <dbReference type="EMBL" id="TCK68452.1"/>
    </source>
</evidence>
<keyword evidence="6" id="KW-1185">Reference proteome</keyword>
<dbReference type="AlphaFoldDB" id="A0A4R1KTI4"/>
<dbReference type="InterPro" id="IPR010998">
    <property type="entry name" value="Integrase_recombinase_N"/>
</dbReference>